<dbReference type="AlphaFoldDB" id="A0A382JB26"/>
<name>A0A382JB26_9ZZZZ</name>
<proteinExistence type="predicted"/>
<evidence type="ECO:0000313" key="1">
    <source>
        <dbReference type="EMBL" id="SVC09086.1"/>
    </source>
</evidence>
<protein>
    <submittedName>
        <fullName evidence="1">Uncharacterized protein</fullName>
    </submittedName>
</protein>
<accession>A0A382JB26</accession>
<reference evidence="1" key="1">
    <citation type="submission" date="2018-05" db="EMBL/GenBank/DDBJ databases">
        <authorList>
            <person name="Lanie J.A."/>
            <person name="Ng W.-L."/>
            <person name="Kazmierczak K.M."/>
            <person name="Andrzejewski T.M."/>
            <person name="Davidsen T.M."/>
            <person name="Wayne K.J."/>
            <person name="Tettelin H."/>
            <person name="Glass J.I."/>
            <person name="Rusch D."/>
            <person name="Podicherti R."/>
            <person name="Tsui H.-C.T."/>
            <person name="Winkler M.E."/>
        </authorList>
    </citation>
    <scope>NUCLEOTIDE SEQUENCE</scope>
</reference>
<organism evidence="1">
    <name type="scientific">marine metagenome</name>
    <dbReference type="NCBI Taxonomy" id="408172"/>
    <lineage>
        <taxon>unclassified sequences</taxon>
        <taxon>metagenomes</taxon>
        <taxon>ecological metagenomes</taxon>
    </lineage>
</organism>
<dbReference type="EMBL" id="UINC01073021">
    <property type="protein sequence ID" value="SVC09086.1"/>
    <property type="molecule type" value="Genomic_DNA"/>
</dbReference>
<gene>
    <name evidence="1" type="ORF">METZ01_LOCUS261940</name>
</gene>
<sequence>MIQNPNTQITLGDERIAQINKMVHAATEMGFGVVQEIAEQTVKRKPGCTVKEFTKILDDYLVQQKKQANSNG</sequence>